<name>A0AAE1Y1V1_9LAMI</name>
<dbReference type="GO" id="GO:0009695">
    <property type="term" value="P:jasmonic acid biosynthetic process"/>
    <property type="evidence" value="ECO:0007669"/>
    <property type="project" value="TreeGrafter"/>
</dbReference>
<evidence type="ECO:0000313" key="5">
    <source>
        <dbReference type="EMBL" id="KAK4422109.1"/>
    </source>
</evidence>
<evidence type="ECO:0000313" key="6">
    <source>
        <dbReference type="Proteomes" id="UP001293254"/>
    </source>
</evidence>
<comment type="caution">
    <text evidence="5">The sequence shown here is derived from an EMBL/GenBank/DDBJ whole genome shotgun (WGS) entry which is preliminary data.</text>
</comment>
<accession>A0AAE1Y1V1</accession>
<organism evidence="5 6">
    <name type="scientific">Sesamum alatum</name>
    <dbReference type="NCBI Taxonomy" id="300844"/>
    <lineage>
        <taxon>Eukaryota</taxon>
        <taxon>Viridiplantae</taxon>
        <taxon>Streptophyta</taxon>
        <taxon>Embryophyta</taxon>
        <taxon>Tracheophyta</taxon>
        <taxon>Spermatophyta</taxon>
        <taxon>Magnoliopsida</taxon>
        <taxon>eudicotyledons</taxon>
        <taxon>Gunneridae</taxon>
        <taxon>Pentapetalae</taxon>
        <taxon>asterids</taxon>
        <taxon>lamiids</taxon>
        <taxon>Lamiales</taxon>
        <taxon>Pedaliaceae</taxon>
        <taxon>Sesamum</taxon>
    </lineage>
</organism>
<dbReference type="Proteomes" id="UP001293254">
    <property type="component" value="Unassembled WGS sequence"/>
</dbReference>
<evidence type="ECO:0000256" key="2">
    <source>
        <dbReference type="ARBA" id="ARBA00022801"/>
    </source>
</evidence>
<comment type="similarity">
    <text evidence="1">Belongs to the AB hydrolase superfamily. Lipase family.</text>
</comment>
<dbReference type="AlphaFoldDB" id="A0AAE1Y1V1"/>
<gene>
    <name evidence="5" type="ORF">Salat_2161900</name>
</gene>
<sequence length="148" mass="17283">MFYAGKSNHELCYVHNRPISTPDSTKSRTRISTAKSVVSRLASAWREIQGLNNWENLVEPLDPLLRHEIIRYGELVAACYKAFDLDPNSKRYLNCKYGKRSMLREAGWRIPAIKSPNTYMPQPRISTFQFKLGRPDGLDMWPWPQIRR</sequence>
<protein>
    <submittedName>
        <fullName evidence="5">Phospholipase A1-Ialpha2, chloroplastic</fullName>
    </submittedName>
</protein>
<keyword evidence="6" id="KW-1185">Reference proteome</keyword>
<dbReference type="GO" id="GO:0009507">
    <property type="term" value="C:chloroplast"/>
    <property type="evidence" value="ECO:0007669"/>
    <property type="project" value="TreeGrafter"/>
</dbReference>
<dbReference type="GO" id="GO:0008970">
    <property type="term" value="F:phospholipase A1 activity"/>
    <property type="evidence" value="ECO:0007669"/>
    <property type="project" value="TreeGrafter"/>
</dbReference>
<dbReference type="EMBL" id="JACGWO010000008">
    <property type="protein sequence ID" value="KAK4422109.1"/>
    <property type="molecule type" value="Genomic_DNA"/>
</dbReference>
<keyword evidence="3" id="KW-0442">Lipid degradation</keyword>
<reference evidence="5" key="1">
    <citation type="submission" date="2020-06" db="EMBL/GenBank/DDBJ databases">
        <authorList>
            <person name="Li T."/>
            <person name="Hu X."/>
            <person name="Zhang T."/>
            <person name="Song X."/>
            <person name="Zhang H."/>
            <person name="Dai N."/>
            <person name="Sheng W."/>
            <person name="Hou X."/>
            <person name="Wei L."/>
        </authorList>
    </citation>
    <scope>NUCLEOTIDE SEQUENCE</scope>
    <source>
        <strain evidence="5">3651</strain>
        <tissue evidence="5">Leaf</tissue>
    </source>
</reference>
<evidence type="ECO:0000256" key="4">
    <source>
        <dbReference type="ARBA" id="ARBA00023098"/>
    </source>
</evidence>
<keyword evidence="4" id="KW-0443">Lipid metabolism</keyword>
<dbReference type="Gene3D" id="3.40.50.1820">
    <property type="entry name" value="alpha/beta hydrolase"/>
    <property type="match status" value="1"/>
</dbReference>
<dbReference type="PANTHER" id="PTHR31403:SF4">
    <property type="entry name" value="PHOSPHOLIPASE A1-IALPHA2, CHLOROPLASTIC"/>
    <property type="match status" value="1"/>
</dbReference>
<proteinExistence type="inferred from homology"/>
<reference evidence="5" key="2">
    <citation type="journal article" date="2024" name="Plant">
        <title>Genomic evolution and insights into agronomic trait innovations of Sesamum species.</title>
        <authorList>
            <person name="Miao H."/>
            <person name="Wang L."/>
            <person name="Qu L."/>
            <person name="Liu H."/>
            <person name="Sun Y."/>
            <person name="Le M."/>
            <person name="Wang Q."/>
            <person name="Wei S."/>
            <person name="Zheng Y."/>
            <person name="Lin W."/>
            <person name="Duan Y."/>
            <person name="Cao H."/>
            <person name="Xiong S."/>
            <person name="Wang X."/>
            <person name="Wei L."/>
            <person name="Li C."/>
            <person name="Ma Q."/>
            <person name="Ju M."/>
            <person name="Zhao R."/>
            <person name="Li G."/>
            <person name="Mu C."/>
            <person name="Tian Q."/>
            <person name="Mei H."/>
            <person name="Zhang T."/>
            <person name="Gao T."/>
            <person name="Zhang H."/>
        </authorList>
    </citation>
    <scope>NUCLEOTIDE SEQUENCE</scope>
    <source>
        <strain evidence="5">3651</strain>
    </source>
</reference>
<dbReference type="PANTHER" id="PTHR31403">
    <property type="entry name" value="PHOSPHOLIPASE A1-IBETA2, CHLOROPLASTIC"/>
    <property type="match status" value="1"/>
</dbReference>
<keyword evidence="2" id="KW-0378">Hydrolase</keyword>
<evidence type="ECO:0000256" key="3">
    <source>
        <dbReference type="ARBA" id="ARBA00022963"/>
    </source>
</evidence>
<dbReference type="InterPro" id="IPR029058">
    <property type="entry name" value="AB_hydrolase_fold"/>
</dbReference>
<evidence type="ECO:0000256" key="1">
    <source>
        <dbReference type="ARBA" id="ARBA00010701"/>
    </source>
</evidence>
<dbReference type="GO" id="GO:0016042">
    <property type="term" value="P:lipid catabolic process"/>
    <property type="evidence" value="ECO:0007669"/>
    <property type="project" value="UniProtKB-KW"/>
</dbReference>